<dbReference type="InterPro" id="IPR038084">
    <property type="entry name" value="PduO/GlcC-like_sf"/>
</dbReference>
<dbReference type="Proteomes" id="UP000526501">
    <property type="component" value="Unassembled WGS sequence"/>
</dbReference>
<evidence type="ECO:0000313" key="3">
    <source>
        <dbReference type="Proteomes" id="UP000526501"/>
    </source>
</evidence>
<proteinExistence type="predicted"/>
<dbReference type="Pfam" id="PF20434">
    <property type="entry name" value="BD-FAE"/>
    <property type="match status" value="1"/>
</dbReference>
<dbReference type="PANTHER" id="PTHR34309:SF1">
    <property type="entry name" value="PROTEIN GLCG"/>
    <property type="match status" value="1"/>
</dbReference>
<sequence length="647" mass="69990">MFRQLSHLLRTLRIETYRMRALSPLAILVAISLGFSAEQNMATTYSLEFDSSSYQDKEQTIDGITIAYRAFEDIVYVANPANPDRQKLNIFVPLSYYDNTKSGKFDLHSAPIFLPNDVGGYMPAAAGEPGPGWNSPMNAAFYALSEGYVVAYPGVRGRTEENGKAPAAIVDLKAAVRYLRYNDKTIPGDSEKVISNGTSAGGALSALLAATGNNSDYSAFLDELGAAPARDDIYAASAYCPITNLDNSDTAYEWLFNGYNEFEHMRFTRSADGSRVGEKVSSTLDDSQIDLSNELAALFPAYLNSLHLEDGHGNALTLEADGTGSFADHVKQYVIDSAQTALSDGVSLDKIKWIELQDGKVADIDFPAYVAYATRKKTPPAFDSTKLDTPENQLFGNKQNEYQHFTRFSLSHGTEGSSLAAADRIKLMNPMNYIGTETSDTAPFWRIRHGAIDRDTSLAIPVILATRLRNTGYEVDFTLPWDVPHSGDYDLPQLFNWIEKVTGANEASASKPLFEKQFSLNLEATQMLISAAQSKAEQMGAKISAAVVDRSGNLIAFERMDGASLVTIEVAIGKANTAAQLGAPSSLFENMINEGQTAMLTVPGIVPLQGGIPIYHQGSLAGAIGISGSSGENDNLIASEAASFFAE</sequence>
<dbReference type="InterPro" id="IPR029058">
    <property type="entry name" value="AB_hydrolase_fold"/>
</dbReference>
<organism evidence="2 3">
    <name type="scientific">Pelagicoccus albus</name>
    <dbReference type="NCBI Taxonomy" id="415222"/>
    <lineage>
        <taxon>Bacteria</taxon>
        <taxon>Pseudomonadati</taxon>
        <taxon>Verrucomicrobiota</taxon>
        <taxon>Opitutia</taxon>
        <taxon>Puniceicoccales</taxon>
        <taxon>Pelagicoccaceae</taxon>
        <taxon>Pelagicoccus</taxon>
    </lineage>
</organism>
<accession>A0A7X1E9W5</accession>
<dbReference type="InterPro" id="IPR048124">
    <property type="entry name" value="Tannase_B"/>
</dbReference>
<keyword evidence="3" id="KW-1185">Reference proteome</keyword>
<evidence type="ECO:0000313" key="2">
    <source>
        <dbReference type="EMBL" id="MBC2607864.1"/>
    </source>
</evidence>
<dbReference type="AlphaFoldDB" id="A0A7X1E9W5"/>
<dbReference type="SUPFAM" id="SSF143744">
    <property type="entry name" value="GlcG-like"/>
    <property type="match status" value="1"/>
</dbReference>
<name>A0A7X1E9W5_9BACT</name>
<protein>
    <submittedName>
        <fullName evidence="2">Heme-binding protein</fullName>
    </submittedName>
</protein>
<dbReference type="InterPro" id="IPR052517">
    <property type="entry name" value="GlcG_carb_metab_protein"/>
</dbReference>
<reference evidence="2 3" key="1">
    <citation type="submission" date="2020-07" db="EMBL/GenBank/DDBJ databases">
        <authorList>
            <person name="Feng X."/>
        </authorList>
    </citation>
    <scope>NUCLEOTIDE SEQUENCE [LARGE SCALE GENOMIC DNA]</scope>
    <source>
        <strain evidence="2 3">JCM23202</strain>
    </source>
</reference>
<gene>
    <name evidence="2" type="ORF">H5P27_17555</name>
</gene>
<dbReference type="NCBIfam" id="NF041556">
    <property type="entry name" value="tannase_B"/>
    <property type="match status" value="1"/>
</dbReference>
<dbReference type="InterPro" id="IPR049492">
    <property type="entry name" value="BD-FAE-like_dom"/>
</dbReference>
<dbReference type="InterPro" id="IPR005624">
    <property type="entry name" value="PduO/GlcC-like"/>
</dbReference>
<dbReference type="Pfam" id="PF03928">
    <property type="entry name" value="HbpS-like"/>
    <property type="match status" value="1"/>
</dbReference>
<dbReference type="PANTHER" id="PTHR34309">
    <property type="entry name" value="SLR1406 PROTEIN"/>
    <property type="match status" value="1"/>
</dbReference>
<feature type="domain" description="BD-FAE-like" evidence="1">
    <location>
        <begin position="143"/>
        <end position="218"/>
    </location>
</feature>
<dbReference type="EMBL" id="JACHVC010000013">
    <property type="protein sequence ID" value="MBC2607864.1"/>
    <property type="molecule type" value="Genomic_DNA"/>
</dbReference>
<dbReference type="SUPFAM" id="SSF53474">
    <property type="entry name" value="alpha/beta-Hydrolases"/>
    <property type="match status" value="1"/>
</dbReference>
<evidence type="ECO:0000259" key="1">
    <source>
        <dbReference type="Pfam" id="PF20434"/>
    </source>
</evidence>
<dbReference type="Gene3D" id="3.40.50.1820">
    <property type="entry name" value="alpha/beta hydrolase"/>
    <property type="match status" value="1"/>
</dbReference>
<comment type="caution">
    <text evidence="2">The sequence shown here is derived from an EMBL/GenBank/DDBJ whole genome shotgun (WGS) entry which is preliminary data.</text>
</comment>
<dbReference type="Gene3D" id="3.30.450.150">
    <property type="entry name" value="Haem-degrading domain"/>
    <property type="match status" value="1"/>
</dbReference>